<protein>
    <submittedName>
        <fullName evidence="1">Uncharacterized protein</fullName>
    </submittedName>
</protein>
<name>A0A3M2SLB8_9HYPO</name>
<gene>
    <name evidence="1" type="ORF">CDV36_002022</name>
</gene>
<organism evidence="1 2">
    <name type="scientific">Fusarium kuroshium</name>
    <dbReference type="NCBI Taxonomy" id="2010991"/>
    <lineage>
        <taxon>Eukaryota</taxon>
        <taxon>Fungi</taxon>
        <taxon>Dikarya</taxon>
        <taxon>Ascomycota</taxon>
        <taxon>Pezizomycotina</taxon>
        <taxon>Sordariomycetes</taxon>
        <taxon>Hypocreomycetidae</taxon>
        <taxon>Hypocreales</taxon>
        <taxon>Nectriaceae</taxon>
        <taxon>Fusarium</taxon>
        <taxon>Fusarium solani species complex</taxon>
    </lineage>
</organism>
<sequence>MSIEHQIERSMFSGGKASLGVLCHAKHIIPAPTLRSLMSLLPLGTVVHHVIGTTLDSFVALRGAQRAGDSGIGNLDLAIGKGGCVVDEW</sequence>
<keyword evidence="2" id="KW-1185">Reference proteome</keyword>
<evidence type="ECO:0000313" key="1">
    <source>
        <dbReference type="EMBL" id="RMJ18318.1"/>
    </source>
</evidence>
<dbReference type="Proteomes" id="UP000277212">
    <property type="component" value="Unassembled WGS sequence"/>
</dbReference>
<comment type="caution">
    <text evidence="1">The sequence shown here is derived from an EMBL/GenBank/DDBJ whole genome shotgun (WGS) entry which is preliminary data.</text>
</comment>
<proteinExistence type="predicted"/>
<accession>A0A3M2SLB8</accession>
<reference evidence="1 2" key="1">
    <citation type="submission" date="2017-06" db="EMBL/GenBank/DDBJ databases">
        <title>Comparative genomic analysis of Ambrosia Fusariam Clade fungi.</title>
        <authorList>
            <person name="Stajich J.E."/>
            <person name="Carrillo J."/>
            <person name="Kijimoto T."/>
            <person name="Eskalen A."/>
            <person name="O'Donnell K."/>
            <person name="Kasson M."/>
        </authorList>
    </citation>
    <scope>NUCLEOTIDE SEQUENCE [LARGE SCALE GENOMIC DNA]</scope>
    <source>
        <strain evidence="1">UCR3666</strain>
    </source>
</reference>
<dbReference type="EMBL" id="NKUJ01000020">
    <property type="protein sequence ID" value="RMJ18318.1"/>
    <property type="molecule type" value="Genomic_DNA"/>
</dbReference>
<dbReference type="AlphaFoldDB" id="A0A3M2SLB8"/>
<evidence type="ECO:0000313" key="2">
    <source>
        <dbReference type="Proteomes" id="UP000277212"/>
    </source>
</evidence>